<feature type="domain" description="SHOCT" evidence="1">
    <location>
        <begin position="136"/>
        <end position="163"/>
    </location>
</feature>
<comment type="caution">
    <text evidence="3">The sequence shown here is derived from an EMBL/GenBank/DDBJ whole genome shotgun (WGS) entry which is preliminary data.</text>
</comment>
<name>A0A8B3S0Y6_9EURY</name>
<evidence type="ECO:0000259" key="2">
    <source>
        <dbReference type="Pfam" id="PF14470"/>
    </source>
</evidence>
<dbReference type="Pfam" id="PF09851">
    <property type="entry name" value="SHOCT"/>
    <property type="match status" value="1"/>
</dbReference>
<evidence type="ECO:0008006" key="5">
    <source>
        <dbReference type="Google" id="ProtNLM"/>
    </source>
</evidence>
<dbReference type="InterPro" id="IPR018649">
    <property type="entry name" value="SHOCT"/>
</dbReference>
<dbReference type="InterPro" id="IPR039519">
    <property type="entry name" value="YokE-like_PH"/>
</dbReference>
<gene>
    <name evidence="3" type="ORF">AEth_01892</name>
</gene>
<feature type="domain" description="YokE-like PH" evidence="2">
    <location>
        <begin position="20"/>
        <end position="119"/>
    </location>
</feature>
<sequence length="166" mass="19205">MGNFVMSMPKGVGEKLKEMLSDEEEVVINIKGGWGQKMLGNTWFVATNERAIIFTKGLRHYDFRDWLLKDITSVDYETHLLGDELTIHAGGSIEEITFYKDVVKVSREAVKKLRDMIRETKNISQQTVLTEKSIPEQIEKLAELKEKGILTDDEFREKKKELLDRL</sequence>
<accession>A0A8B3S0Y6</accession>
<evidence type="ECO:0000313" key="3">
    <source>
        <dbReference type="EMBL" id="RZB28632.1"/>
    </source>
</evidence>
<dbReference type="Pfam" id="PF14470">
    <property type="entry name" value="bPH_3"/>
    <property type="match status" value="1"/>
</dbReference>
<reference evidence="4" key="1">
    <citation type="submission" date="2019-01" db="EMBL/GenBank/DDBJ databases">
        <title>Anaerobic oxidation of ethane by archaea from a marine hydrocarbon seep.</title>
        <authorList>
            <person name="Musat F."/>
        </authorList>
    </citation>
    <scope>NUCLEOTIDE SEQUENCE [LARGE SCALE GENOMIC DNA]</scope>
</reference>
<organism evidence="3 4">
    <name type="scientific">Candidatus Argoarchaeum ethanivorans</name>
    <dbReference type="NCBI Taxonomy" id="2608793"/>
    <lineage>
        <taxon>Archaea</taxon>
        <taxon>Methanobacteriati</taxon>
        <taxon>Methanobacteriota</taxon>
        <taxon>Stenosarchaea group</taxon>
        <taxon>Methanomicrobia</taxon>
        <taxon>Methanosarcinales</taxon>
        <taxon>Methanosarcinales incertae sedis</taxon>
        <taxon>GOM Arc I cluster</taxon>
        <taxon>Candidatus Argoarchaeum</taxon>
    </lineage>
</organism>
<dbReference type="AlphaFoldDB" id="A0A8B3S0Y6"/>
<dbReference type="Proteomes" id="UP000291831">
    <property type="component" value="Unassembled WGS sequence"/>
</dbReference>
<dbReference type="EMBL" id="RPGO01000040">
    <property type="protein sequence ID" value="RZB28632.1"/>
    <property type="molecule type" value="Genomic_DNA"/>
</dbReference>
<proteinExistence type="predicted"/>
<protein>
    <recommendedName>
        <fullName evidence="5">YokE-like PH domain-containing protein</fullName>
    </recommendedName>
</protein>
<evidence type="ECO:0000259" key="1">
    <source>
        <dbReference type="Pfam" id="PF09851"/>
    </source>
</evidence>
<evidence type="ECO:0000313" key="4">
    <source>
        <dbReference type="Proteomes" id="UP000291831"/>
    </source>
</evidence>